<dbReference type="InterPro" id="IPR029069">
    <property type="entry name" value="HotDog_dom_sf"/>
</dbReference>
<dbReference type="InterPro" id="IPR002539">
    <property type="entry name" value="MaoC-like_dom"/>
</dbReference>
<evidence type="ECO:0000313" key="2">
    <source>
        <dbReference type="EMBL" id="GGK25626.1"/>
    </source>
</evidence>
<name>A0A917V2S6_9HYPH</name>
<dbReference type="Pfam" id="PF01575">
    <property type="entry name" value="MaoC_dehydratas"/>
    <property type="match status" value="1"/>
</dbReference>
<evidence type="ECO:0000259" key="1">
    <source>
        <dbReference type="Pfam" id="PF01575"/>
    </source>
</evidence>
<dbReference type="AlphaFoldDB" id="A0A917V2S6"/>
<keyword evidence="3" id="KW-1185">Reference proteome</keyword>
<comment type="caution">
    <text evidence="2">The sequence shown here is derived from an EMBL/GenBank/DDBJ whole genome shotgun (WGS) entry which is preliminary data.</text>
</comment>
<dbReference type="EMBL" id="BMMF01000003">
    <property type="protein sequence ID" value="GGK25626.1"/>
    <property type="molecule type" value="Genomic_DNA"/>
</dbReference>
<feature type="domain" description="MaoC-like" evidence="1">
    <location>
        <begin position="33"/>
        <end position="122"/>
    </location>
</feature>
<dbReference type="Proteomes" id="UP000600449">
    <property type="component" value="Unassembled WGS sequence"/>
</dbReference>
<organism evidence="2 3">
    <name type="scientific">Salinarimonas ramus</name>
    <dbReference type="NCBI Taxonomy" id="690164"/>
    <lineage>
        <taxon>Bacteria</taxon>
        <taxon>Pseudomonadati</taxon>
        <taxon>Pseudomonadota</taxon>
        <taxon>Alphaproteobacteria</taxon>
        <taxon>Hyphomicrobiales</taxon>
        <taxon>Salinarimonadaceae</taxon>
        <taxon>Salinarimonas</taxon>
    </lineage>
</organism>
<gene>
    <name evidence="2" type="ORF">GCM10011322_10210</name>
</gene>
<dbReference type="Gene3D" id="3.10.129.10">
    <property type="entry name" value="Hotdog Thioesterase"/>
    <property type="match status" value="1"/>
</dbReference>
<proteinExistence type="predicted"/>
<dbReference type="SUPFAM" id="SSF54637">
    <property type="entry name" value="Thioesterase/thiol ester dehydrase-isomerase"/>
    <property type="match status" value="1"/>
</dbReference>
<evidence type="ECO:0000313" key="3">
    <source>
        <dbReference type="Proteomes" id="UP000600449"/>
    </source>
</evidence>
<protein>
    <recommendedName>
        <fullName evidence="1">MaoC-like domain-containing protein</fullName>
    </recommendedName>
</protein>
<accession>A0A917V2S6</accession>
<dbReference type="RefSeq" id="WP_188910306.1">
    <property type="nucleotide sequence ID" value="NZ_BMMF01000003.1"/>
</dbReference>
<reference evidence="2 3" key="1">
    <citation type="journal article" date="2014" name="Int. J. Syst. Evol. Microbiol.">
        <title>Complete genome sequence of Corynebacterium casei LMG S-19264T (=DSM 44701T), isolated from a smear-ripened cheese.</title>
        <authorList>
            <consortium name="US DOE Joint Genome Institute (JGI-PGF)"/>
            <person name="Walter F."/>
            <person name="Albersmeier A."/>
            <person name="Kalinowski J."/>
            <person name="Ruckert C."/>
        </authorList>
    </citation>
    <scope>NUCLEOTIDE SEQUENCE [LARGE SCALE GENOMIC DNA]</scope>
    <source>
        <strain evidence="2 3">CGMCC 1.9161</strain>
    </source>
</reference>
<sequence>MTDGFAEPGAPVHRLPHAEDYVTGAVHSLGAHRVTAEEIVSFARSYDPQPYHLDAQAGAASFFGGLVASGWHTGAIWMGLYVRAMLEGAKVEGSPGLESLRWHAPVRPGDVLHGRCEVGEIVPNPFRKDLVTVKKLGSLLREGETKPVMTLVLLARMLRRPASTDPTR</sequence>